<reference evidence="1 2" key="1">
    <citation type="journal article" date="2023" name="Hortic Res">
        <title>Pangenome of water caltrop reveals structural variations and asymmetric subgenome divergence after allopolyploidization.</title>
        <authorList>
            <person name="Zhang X."/>
            <person name="Chen Y."/>
            <person name="Wang L."/>
            <person name="Yuan Y."/>
            <person name="Fang M."/>
            <person name="Shi L."/>
            <person name="Lu R."/>
            <person name="Comes H.P."/>
            <person name="Ma Y."/>
            <person name="Chen Y."/>
            <person name="Huang G."/>
            <person name="Zhou Y."/>
            <person name="Zheng Z."/>
            <person name="Qiu Y."/>
        </authorList>
    </citation>
    <scope>NUCLEOTIDE SEQUENCE [LARGE SCALE GENOMIC DNA]</scope>
    <source>
        <tissue evidence="1">Roots</tissue>
    </source>
</reference>
<dbReference type="Proteomes" id="UP001345219">
    <property type="component" value="Chromosome 17"/>
</dbReference>
<name>A0AAN7K7N7_9MYRT</name>
<protein>
    <submittedName>
        <fullName evidence="1">Uncharacterized protein</fullName>
    </submittedName>
</protein>
<dbReference type="EMBL" id="JAXIOK010000011">
    <property type="protein sequence ID" value="KAK4759233.1"/>
    <property type="molecule type" value="Genomic_DNA"/>
</dbReference>
<organism evidence="1 2">
    <name type="scientific">Trapa incisa</name>
    <dbReference type="NCBI Taxonomy" id="236973"/>
    <lineage>
        <taxon>Eukaryota</taxon>
        <taxon>Viridiplantae</taxon>
        <taxon>Streptophyta</taxon>
        <taxon>Embryophyta</taxon>
        <taxon>Tracheophyta</taxon>
        <taxon>Spermatophyta</taxon>
        <taxon>Magnoliopsida</taxon>
        <taxon>eudicotyledons</taxon>
        <taxon>Gunneridae</taxon>
        <taxon>Pentapetalae</taxon>
        <taxon>rosids</taxon>
        <taxon>malvids</taxon>
        <taxon>Myrtales</taxon>
        <taxon>Lythraceae</taxon>
        <taxon>Trapa</taxon>
    </lineage>
</organism>
<evidence type="ECO:0000313" key="1">
    <source>
        <dbReference type="EMBL" id="KAK4759233.1"/>
    </source>
</evidence>
<proteinExistence type="predicted"/>
<accession>A0AAN7K7N7</accession>
<dbReference type="AlphaFoldDB" id="A0AAN7K7N7"/>
<gene>
    <name evidence="1" type="ORF">SAY87_022364</name>
</gene>
<keyword evidence="2" id="KW-1185">Reference proteome</keyword>
<sequence length="115" mass="12219">MLEERTLPVALESSPAAAPAPELPVPAILAVVAVAFCRTGTGVSGGAFYAATVIDSHASTKAQILVAYKRMRSVGRCPPRPPLELGRCFQMGEAVEAFIEYGWHQGIILEVLRVA</sequence>
<evidence type="ECO:0000313" key="2">
    <source>
        <dbReference type="Proteomes" id="UP001345219"/>
    </source>
</evidence>
<comment type="caution">
    <text evidence="1">The sequence shown here is derived from an EMBL/GenBank/DDBJ whole genome shotgun (WGS) entry which is preliminary data.</text>
</comment>